<dbReference type="Gene3D" id="3.20.20.100">
    <property type="entry name" value="NADP-dependent oxidoreductase domain"/>
    <property type="match status" value="1"/>
</dbReference>
<evidence type="ECO:0000259" key="2">
    <source>
        <dbReference type="Pfam" id="PF00248"/>
    </source>
</evidence>
<dbReference type="GO" id="GO:0005737">
    <property type="term" value="C:cytoplasm"/>
    <property type="evidence" value="ECO:0007669"/>
    <property type="project" value="TreeGrafter"/>
</dbReference>
<protein>
    <submittedName>
        <fullName evidence="3">Aryl-alcohol dehydrogenase-like predicted oxidoreductase</fullName>
    </submittedName>
</protein>
<evidence type="ECO:0000313" key="4">
    <source>
        <dbReference type="Proteomes" id="UP000554520"/>
    </source>
</evidence>
<dbReference type="PANTHER" id="PTHR43625">
    <property type="entry name" value="AFLATOXIN B1 ALDEHYDE REDUCTASE"/>
    <property type="match status" value="1"/>
</dbReference>
<dbReference type="InterPro" id="IPR050791">
    <property type="entry name" value="Aldo-Keto_reductase"/>
</dbReference>
<evidence type="ECO:0000313" key="3">
    <source>
        <dbReference type="EMBL" id="MBB3148859.1"/>
    </source>
</evidence>
<sequence length="305" mass="33028">MSPVYGTPDDAESIATIHRALELGIDLIDTADAYGDGQNEIIVGSAIRGLREKFILATKFGITRSNDGTLAVNGRPEYAAKACDASLQRLGVETIDLYYLHRVDPDVPIEETVGAMAQLVHAGKVRYIGLSEAGTQTLRRAHAIHPITALQTEYSLWTRDPETELLPVCSELDVGFVAYSPLGRGFLAGTISSTDDLAEGDRRHAMPRFANGNIEANNALVSVLRRAAENEGCTPAQLALAWLMSRSGSIVPIPGTKRRLWFEENVAALDVLPTVATLQRLDDVFRLNIAAGTRHPAAQMEKLGL</sequence>
<dbReference type="Pfam" id="PF00248">
    <property type="entry name" value="Aldo_ket_red"/>
    <property type="match status" value="1"/>
</dbReference>
<dbReference type="InterPro" id="IPR036812">
    <property type="entry name" value="NAD(P)_OxRdtase_dom_sf"/>
</dbReference>
<feature type="domain" description="NADP-dependent oxidoreductase" evidence="2">
    <location>
        <begin position="6"/>
        <end position="274"/>
    </location>
</feature>
<comment type="caution">
    <text evidence="3">The sequence shown here is derived from an EMBL/GenBank/DDBJ whole genome shotgun (WGS) entry which is preliminary data.</text>
</comment>
<gene>
    <name evidence="3" type="ORF">FHS21_005307</name>
</gene>
<evidence type="ECO:0000256" key="1">
    <source>
        <dbReference type="ARBA" id="ARBA00023002"/>
    </source>
</evidence>
<dbReference type="EMBL" id="JACHXN010000023">
    <property type="protein sequence ID" value="MBB3148859.1"/>
    <property type="molecule type" value="Genomic_DNA"/>
</dbReference>
<name>A0A839UK28_9HYPH</name>
<dbReference type="InterPro" id="IPR023210">
    <property type="entry name" value="NADP_OxRdtase_dom"/>
</dbReference>
<keyword evidence="1" id="KW-0560">Oxidoreductase</keyword>
<dbReference type="CDD" id="cd19076">
    <property type="entry name" value="AKR_AKR13A_13D"/>
    <property type="match status" value="1"/>
</dbReference>
<reference evidence="3 4" key="1">
    <citation type="submission" date="2020-08" db="EMBL/GenBank/DDBJ databases">
        <title>Genomic Encyclopedia of Type Strains, Phase III (KMG-III): the genomes of soil and plant-associated and newly described type strains.</title>
        <authorList>
            <person name="Whitman W."/>
        </authorList>
    </citation>
    <scope>NUCLEOTIDE SEQUENCE [LARGE SCALE GENOMIC DNA]</scope>
    <source>
        <strain evidence="3 4">CECT 7015</strain>
    </source>
</reference>
<keyword evidence="4" id="KW-1185">Reference proteome</keyword>
<accession>A0A839UK28</accession>
<dbReference type="SUPFAM" id="SSF51430">
    <property type="entry name" value="NAD(P)-linked oxidoreductase"/>
    <property type="match status" value="1"/>
</dbReference>
<dbReference type="GO" id="GO:0016491">
    <property type="term" value="F:oxidoreductase activity"/>
    <property type="evidence" value="ECO:0007669"/>
    <property type="project" value="UniProtKB-KW"/>
</dbReference>
<dbReference type="Proteomes" id="UP000554520">
    <property type="component" value="Unassembled WGS sequence"/>
</dbReference>
<dbReference type="AlphaFoldDB" id="A0A839UK28"/>
<proteinExistence type="predicted"/>
<dbReference type="PANTHER" id="PTHR43625:SF40">
    <property type="entry name" value="ALDO-KETO REDUCTASE YAKC [NADP(+)]"/>
    <property type="match status" value="1"/>
</dbReference>
<organism evidence="3 4">
    <name type="scientific">Phyllobacterium trifolii</name>
    <dbReference type="NCBI Taxonomy" id="300193"/>
    <lineage>
        <taxon>Bacteria</taxon>
        <taxon>Pseudomonadati</taxon>
        <taxon>Pseudomonadota</taxon>
        <taxon>Alphaproteobacteria</taxon>
        <taxon>Hyphomicrobiales</taxon>
        <taxon>Phyllobacteriaceae</taxon>
        <taxon>Phyllobacterium</taxon>
    </lineage>
</organism>